<dbReference type="InterPro" id="IPR016024">
    <property type="entry name" value="ARM-type_fold"/>
</dbReference>
<evidence type="ECO:0000313" key="1">
    <source>
        <dbReference type="EMBL" id="TCC89404.1"/>
    </source>
</evidence>
<organism evidence="1 2">
    <name type="scientific">Pedobacter frigiditerrae</name>
    <dbReference type="NCBI Taxonomy" id="2530452"/>
    <lineage>
        <taxon>Bacteria</taxon>
        <taxon>Pseudomonadati</taxon>
        <taxon>Bacteroidota</taxon>
        <taxon>Sphingobacteriia</taxon>
        <taxon>Sphingobacteriales</taxon>
        <taxon>Sphingobacteriaceae</taxon>
        <taxon>Pedobacter</taxon>
    </lineage>
</organism>
<name>A0A4R0MTY3_9SPHI</name>
<gene>
    <name evidence="1" type="ORF">EZ428_17060</name>
</gene>
<proteinExistence type="predicted"/>
<dbReference type="InterPro" id="IPR011989">
    <property type="entry name" value="ARM-like"/>
</dbReference>
<reference evidence="1 2" key="1">
    <citation type="submission" date="2019-02" db="EMBL/GenBank/DDBJ databases">
        <title>Pedobacter sp. RP-1-13 sp. nov., isolated from Arctic soil.</title>
        <authorList>
            <person name="Dahal R.H."/>
        </authorList>
    </citation>
    <scope>NUCLEOTIDE SEQUENCE [LARGE SCALE GENOMIC DNA]</scope>
    <source>
        <strain evidence="1 2">RP-1-13</strain>
    </source>
</reference>
<comment type="caution">
    <text evidence="1">The sequence shown here is derived from an EMBL/GenBank/DDBJ whole genome shotgun (WGS) entry which is preliminary data.</text>
</comment>
<dbReference type="RefSeq" id="WP_131554391.1">
    <property type="nucleotide sequence ID" value="NZ_SJSK01000004.1"/>
</dbReference>
<accession>A0A4R0MTY3</accession>
<dbReference type="AlphaFoldDB" id="A0A4R0MTY3"/>
<dbReference type="Gene3D" id="1.25.10.10">
    <property type="entry name" value="Leucine-rich Repeat Variant"/>
    <property type="match status" value="1"/>
</dbReference>
<dbReference type="OrthoDB" id="1454284at2"/>
<dbReference type="SUPFAM" id="SSF48371">
    <property type="entry name" value="ARM repeat"/>
    <property type="match status" value="1"/>
</dbReference>
<sequence>MFINLTIKKVRDGRYKKLKNMADILIRNAIFLEQTEEIKLIPITARTAKMLSNDNFRSILTQELLSAKKNISGTAAVNLENLYNQLNLDKYAVKRLRSRRWHIKAKAIQELGIMGQKTHLNKIYRSTNNKNDLVRMEAQTTIVKLYGFEGLRFLDVVSYQISEWQQIKLLQELSRLAPDNFSGIEKWLNSTNMSVIVFALKLVRNYHRFELYDRITELLNHPNEVIRLEAIYTLEKIYTNETSKVLIDKYPLETLKNQKAIVKALQDVGYDDDIPVLIQFLGQDENELKRLIVRTIANINPEGLTEVENLPQSNQYPLDQIIKQIKGELI</sequence>
<protein>
    <submittedName>
        <fullName evidence="1">HEAT repeat domain-containing protein</fullName>
    </submittedName>
</protein>
<keyword evidence="2" id="KW-1185">Reference proteome</keyword>
<dbReference type="Proteomes" id="UP000292884">
    <property type="component" value="Unassembled WGS sequence"/>
</dbReference>
<evidence type="ECO:0000313" key="2">
    <source>
        <dbReference type="Proteomes" id="UP000292884"/>
    </source>
</evidence>
<dbReference type="EMBL" id="SJSK01000004">
    <property type="protein sequence ID" value="TCC89404.1"/>
    <property type="molecule type" value="Genomic_DNA"/>
</dbReference>